<reference evidence="1 2" key="1">
    <citation type="submission" date="2019-06" db="EMBL/GenBank/DDBJ databases">
        <title>Whole genome shotgun sequence of Zoogloea ramigera NBRC 15342.</title>
        <authorList>
            <person name="Hosoyama A."/>
            <person name="Uohara A."/>
            <person name="Ohji S."/>
            <person name="Ichikawa N."/>
        </authorList>
    </citation>
    <scope>NUCLEOTIDE SEQUENCE [LARGE SCALE GENOMIC DNA]</scope>
    <source>
        <strain evidence="1 2">NBRC 15342</strain>
    </source>
</reference>
<gene>
    <name evidence="1" type="ORF">ZRA01_12440</name>
</gene>
<name>A0A4Y4CQI8_ZOORA</name>
<organism evidence="1 2">
    <name type="scientific">Zoogloea ramigera</name>
    <dbReference type="NCBI Taxonomy" id="350"/>
    <lineage>
        <taxon>Bacteria</taxon>
        <taxon>Pseudomonadati</taxon>
        <taxon>Pseudomonadota</taxon>
        <taxon>Betaproteobacteria</taxon>
        <taxon>Rhodocyclales</taxon>
        <taxon>Zoogloeaceae</taxon>
        <taxon>Zoogloea</taxon>
    </lineage>
</organism>
<sequence>MRPATFTPPIMTASTTAWLDDQPPAVRAELDNLLSYGPDPEFLPQLAALLPVVPCAGLVDLYYDIWYCVPSRLAFRLAVRLLHDPSRLADFLVLAERVLVDEAICKAFAAQVQEDDELHEVVGWLKRHLPR</sequence>
<accession>A0A4Y4CQI8</accession>
<proteinExistence type="predicted"/>
<keyword evidence="2" id="KW-1185">Reference proteome</keyword>
<evidence type="ECO:0000313" key="2">
    <source>
        <dbReference type="Proteomes" id="UP000318422"/>
    </source>
</evidence>
<dbReference type="EMBL" id="BJNV01000014">
    <property type="protein sequence ID" value="GEC95171.1"/>
    <property type="molecule type" value="Genomic_DNA"/>
</dbReference>
<dbReference type="Proteomes" id="UP000318422">
    <property type="component" value="Unassembled WGS sequence"/>
</dbReference>
<comment type="caution">
    <text evidence="1">The sequence shown here is derived from an EMBL/GenBank/DDBJ whole genome shotgun (WGS) entry which is preliminary data.</text>
</comment>
<evidence type="ECO:0000313" key="1">
    <source>
        <dbReference type="EMBL" id="GEC95171.1"/>
    </source>
</evidence>
<protein>
    <submittedName>
        <fullName evidence="1">Uncharacterized protein</fullName>
    </submittedName>
</protein>
<dbReference type="AlphaFoldDB" id="A0A4Y4CQI8"/>